<dbReference type="InterPro" id="IPR002821">
    <property type="entry name" value="Hydantoinase_A"/>
</dbReference>
<dbReference type="GO" id="GO:0017168">
    <property type="term" value="F:5-oxoprolinase (ATP-hydrolyzing) activity"/>
    <property type="evidence" value="ECO:0007669"/>
    <property type="project" value="UniProtKB-EC"/>
</dbReference>
<dbReference type="PANTHER" id="PTHR11365:SF2">
    <property type="entry name" value="5-OXOPROLINASE"/>
    <property type="match status" value="1"/>
</dbReference>
<keyword evidence="7" id="KW-0378">Hydrolase</keyword>
<keyword evidence="8" id="KW-1185">Reference proteome</keyword>
<organism evidence="7 8">
    <name type="scientific">Nitrospina watsonii</name>
    <dbReference type="NCBI Taxonomy" id="1323948"/>
    <lineage>
        <taxon>Bacteria</taxon>
        <taxon>Pseudomonadati</taxon>
        <taxon>Nitrospinota/Tectimicrobiota group</taxon>
        <taxon>Nitrospinota</taxon>
        <taxon>Nitrospinia</taxon>
        <taxon>Nitrospinales</taxon>
        <taxon>Nitrospinaceae</taxon>
        <taxon>Nitrospina</taxon>
    </lineage>
</organism>
<name>A0ABM9HCN4_9BACT</name>
<feature type="domain" description="Hydantoinase A/oxoprolinase" evidence="3">
    <location>
        <begin position="232"/>
        <end position="527"/>
    </location>
</feature>
<dbReference type="EC" id="3.5.2.9" evidence="7"/>
<sequence length="1244" mass="135065">MADPNRFRFSIDRGGTFTDVYAEVPGEPGYRVVKLLSEDPDHYADAPVEGIRRVLEEVLGTPLPQEGFDASAVEWVRMGTTVATNALLERRGAKTALVITRGFGDALVIGKQNRPHLFDLAIHRPDPLHTAVLEIDERLRLLTPEAIDRTPGAIRCASGDAVEVLTTPDWTQVRADLQQLKDAGIESLAVVLLHAYAYAAHEQKIGELARQIGFEHVSLSSETMPRIKLVERGQTTCIDATLTPHLARYLQGFRSRFRNPQADLLFMQSDGGLVPADQFKGCNAILSGPAGGVVGYAATGFDPDRPQPLIGFDMGGTSTDVSRFDGRFDWVEETEIAGVHLMAPQLDIRTVAAGGGSRLFFQNGMLAVGPDSSGAHPGPTCYRKGGPLSLTDANLLLGRLVPECFPHIFGPNHDEPLDAEATRTAFEHLAQDINAEQKKRGEPPLTLEAIAMGFIEVANETMARPIRELSIARGHDIRKHALACFGGAGGQHACAIARSLGIRRIVIHRFAGILSAYGLALADVVVEQEEPASWEWNAQSAASWEPRLAALRQQVTQVLAAEGFDSGHIETQEFLRLRYEGTDHAVMVRRPEDDDFAQSFRALYQREYGFELEGRTILIDGLRVRGVGKTERPRERPLAPKTKPTPPGAHTSCYFKGGWRETPVYRLEQLGAGEAVAGPAILLNDTSTIVIEPECRASVTEQGDVEIAVSALPDTSTEARWDPVQLAIFSNKFMSIAEQMGHTLQRTAVSTNIKERQDFSCAVFDPEGGLVANAPHQPVHLGSMGEAVRAQMRLHEGTMQDGDVYLSNHPQAGGTHLPDMTVVTPVFDNDRIIFFVASRGHHADIGGTTPGSMPAFSTRIEEEGAALDSFQLVKEGVFQEEALKQLLTTPPVIPGYENAHVLSGTRALADNVSDLKAQIAANRRGIGLIRSLVEENTLDVVHAYMGYIQESAEMAVREVLRELHRRHGGRDLVAADAMDDGTPIQLQIRLQADGTALFDFTGTGREVAGNCNAPVAITYSAVLYCLRCLVRRDIPLNQGCLNPVRFVIPEESILKPSAHAAVAAGNVLTSQRVVDVVLKAFAAAAASQGCMNNLTFGNDRFGYYETIGGGAGAGPDWHGASGVHTHMTNTRITDPEILEKRYPVLLRAFSIRKKSGGVGRFHGGDGLLREMEFLEPLQVTLLCERRVRAPFGLNGGGEAERGHNLLIHQDGREEDLGGKNEIAVRPGDRLRLLTPGGGGYGPPS</sequence>
<feature type="domain" description="Hydantoinase B/oxoprolinase" evidence="4">
    <location>
        <begin position="722"/>
        <end position="1243"/>
    </location>
</feature>
<feature type="compositionally biased region" description="Basic and acidic residues" evidence="2">
    <location>
        <begin position="629"/>
        <end position="638"/>
    </location>
</feature>
<accession>A0ABM9HCN4</accession>
<dbReference type="InterPro" id="IPR045079">
    <property type="entry name" value="Oxoprolinase-like"/>
</dbReference>
<dbReference type="InterPro" id="IPR008040">
    <property type="entry name" value="Hydant_A_N"/>
</dbReference>
<evidence type="ECO:0000256" key="1">
    <source>
        <dbReference type="ARBA" id="ARBA00010403"/>
    </source>
</evidence>
<evidence type="ECO:0000313" key="8">
    <source>
        <dbReference type="Proteomes" id="UP001157733"/>
    </source>
</evidence>
<gene>
    <name evidence="7" type="primary">OPLAH</name>
    <name evidence="7" type="ORF">NSPWAT_1079</name>
</gene>
<feature type="region of interest" description="Disordered" evidence="2">
    <location>
        <begin position="629"/>
        <end position="650"/>
    </location>
</feature>
<evidence type="ECO:0000259" key="4">
    <source>
        <dbReference type="Pfam" id="PF02538"/>
    </source>
</evidence>
<comment type="similarity">
    <text evidence="1">Belongs to the oxoprolinase family.</text>
</comment>
<reference evidence="7 8" key="1">
    <citation type="submission" date="2022-09" db="EMBL/GenBank/DDBJ databases">
        <authorList>
            <person name="Kop L."/>
        </authorList>
    </citation>
    <scope>NUCLEOTIDE SEQUENCE [LARGE SCALE GENOMIC DNA]</scope>
    <source>
        <strain evidence="7 8">347</strain>
    </source>
</reference>
<evidence type="ECO:0000259" key="5">
    <source>
        <dbReference type="Pfam" id="PF05378"/>
    </source>
</evidence>
<feature type="domain" description="Hydantoinase/oxoprolinase N-terminal" evidence="5">
    <location>
        <begin position="8"/>
        <end position="212"/>
    </location>
</feature>
<dbReference type="Pfam" id="PF05378">
    <property type="entry name" value="Hydant_A_N"/>
    <property type="match status" value="1"/>
</dbReference>
<feature type="domain" description="Acetophenone carboxylase-like C-terminal" evidence="6">
    <location>
        <begin position="545"/>
        <end position="698"/>
    </location>
</feature>
<evidence type="ECO:0000313" key="7">
    <source>
        <dbReference type="EMBL" id="CAI2717938.1"/>
    </source>
</evidence>
<dbReference type="EMBL" id="OX336137">
    <property type="protein sequence ID" value="CAI2717938.1"/>
    <property type="molecule type" value="Genomic_DNA"/>
</dbReference>
<evidence type="ECO:0000259" key="6">
    <source>
        <dbReference type="Pfam" id="PF19278"/>
    </source>
</evidence>
<proteinExistence type="inferred from homology"/>
<dbReference type="InterPro" id="IPR003692">
    <property type="entry name" value="Hydantoinase_B"/>
</dbReference>
<dbReference type="Pfam" id="PF19278">
    <property type="entry name" value="Hydant_A_C"/>
    <property type="match status" value="1"/>
</dbReference>
<dbReference type="Proteomes" id="UP001157733">
    <property type="component" value="Chromosome"/>
</dbReference>
<evidence type="ECO:0000256" key="2">
    <source>
        <dbReference type="SAM" id="MobiDB-lite"/>
    </source>
</evidence>
<dbReference type="PANTHER" id="PTHR11365">
    <property type="entry name" value="5-OXOPROLINASE RELATED"/>
    <property type="match status" value="1"/>
</dbReference>
<dbReference type="Pfam" id="PF01968">
    <property type="entry name" value="Hydantoinase_A"/>
    <property type="match status" value="1"/>
</dbReference>
<protein>
    <submittedName>
        <fullName evidence="7">5-oxoprolinase</fullName>
        <ecNumber evidence="7">3.5.2.9</ecNumber>
    </submittedName>
</protein>
<evidence type="ECO:0000259" key="3">
    <source>
        <dbReference type="Pfam" id="PF01968"/>
    </source>
</evidence>
<dbReference type="InterPro" id="IPR049517">
    <property type="entry name" value="ACX-like_C"/>
</dbReference>
<dbReference type="RefSeq" id="WP_282010853.1">
    <property type="nucleotide sequence ID" value="NZ_OX336137.1"/>
</dbReference>
<dbReference type="Pfam" id="PF02538">
    <property type="entry name" value="Hydantoinase_B"/>
    <property type="match status" value="1"/>
</dbReference>